<reference evidence="5 6" key="1">
    <citation type="submission" date="2017-11" db="EMBL/GenBank/DDBJ databases">
        <title>Genomic Encyclopedia of Archaeal and Bacterial Type Strains, Phase II (KMG-II): From Individual Species to Whole Genera.</title>
        <authorList>
            <person name="Goeker M."/>
        </authorList>
    </citation>
    <scope>NUCLEOTIDE SEQUENCE [LARGE SCALE GENOMIC DNA]</scope>
    <source>
        <strain evidence="5 6">DSM 27763</strain>
    </source>
</reference>
<dbReference type="PROSITE" id="PS50956">
    <property type="entry name" value="HTH_ASNC_2"/>
    <property type="match status" value="1"/>
</dbReference>
<dbReference type="Pfam" id="PF01037">
    <property type="entry name" value="AsnC_trans_reg"/>
    <property type="match status" value="1"/>
</dbReference>
<dbReference type="InterPro" id="IPR036390">
    <property type="entry name" value="WH_DNA-bd_sf"/>
</dbReference>
<keyword evidence="1" id="KW-0805">Transcription regulation</keyword>
<dbReference type="InterPro" id="IPR019887">
    <property type="entry name" value="Tscrpt_reg_AsnC/Lrp_C"/>
</dbReference>
<dbReference type="Gene3D" id="3.30.70.920">
    <property type="match status" value="1"/>
</dbReference>
<dbReference type="PANTHER" id="PTHR30154">
    <property type="entry name" value="LEUCINE-RESPONSIVE REGULATORY PROTEIN"/>
    <property type="match status" value="1"/>
</dbReference>
<proteinExistence type="predicted"/>
<dbReference type="GO" id="GO:0005829">
    <property type="term" value="C:cytosol"/>
    <property type="evidence" value="ECO:0007669"/>
    <property type="project" value="TreeGrafter"/>
</dbReference>
<keyword evidence="3" id="KW-0804">Transcription</keyword>
<evidence type="ECO:0000256" key="3">
    <source>
        <dbReference type="ARBA" id="ARBA00023163"/>
    </source>
</evidence>
<dbReference type="GO" id="GO:0043200">
    <property type="term" value="P:response to amino acid"/>
    <property type="evidence" value="ECO:0007669"/>
    <property type="project" value="TreeGrafter"/>
</dbReference>
<dbReference type="InterPro" id="IPR036388">
    <property type="entry name" value="WH-like_DNA-bd_sf"/>
</dbReference>
<gene>
    <name evidence="5" type="ORF">CLV56_1290</name>
</gene>
<feature type="domain" description="HTH asnC-type" evidence="4">
    <location>
        <begin position="6"/>
        <end position="67"/>
    </location>
</feature>
<sequence length="153" mass="16831">MSEIELDDVDHRLLSEVAADGRIANNVLARRLGIAPSTCLTRTRRLIDAGVIRGFHAELDLAALGRPLQAMISIRLQPSARNQIEEFQHYLTTLPGVINVYFLAGTEDFQIHVAAPDGDALRDFVVGSISRRREVAGTHTSLIFSHVRPPLAV</sequence>
<dbReference type="Gene3D" id="1.10.10.10">
    <property type="entry name" value="Winged helix-like DNA-binding domain superfamily/Winged helix DNA-binding domain"/>
    <property type="match status" value="1"/>
</dbReference>
<dbReference type="AlphaFoldDB" id="A0A2M9BGJ5"/>
<comment type="caution">
    <text evidence="5">The sequence shown here is derived from an EMBL/GenBank/DDBJ whole genome shotgun (WGS) entry which is preliminary data.</text>
</comment>
<protein>
    <submittedName>
        <fullName evidence="5">DNA-binding Lrp family transcriptional regulator</fullName>
    </submittedName>
</protein>
<name>A0A2M9BGJ5_9ACTN</name>
<dbReference type="PANTHER" id="PTHR30154:SF54">
    <property type="entry name" value="POSSIBLE TRANSCRIPTIONAL REGULATORY PROTEIN (PROBABLY LRP_ASNC-FAMILY)"/>
    <property type="match status" value="1"/>
</dbReference>
<dbReference type="InterPro" id="IPR019888">
    <property type="entry name" value="Tscrpt_reg_AsnC-like"/>
</dbReference>
<evidence type="ECO:0000256" key="2">
    <source>
        <dbReference type="ARBA" id="ARBA00023125"/>
    </source>
</evidence>
<dbReference type="GO" id="GO:0043565">
    <property type="term" value="F:sequence-specific DNA binding"/>
    <property type="evidence" value="ECO:0007669"/>
    <property type="project" value="InterPro"/>
</dbReference>
<dbReference type="Proteomes" id="UP000230842">
    <property type="component" value="Unassembled WGS sequence"/>
</dbReference>
<accession>A0A2M9BGJ5</accession>
<dbReference type="SUPFAM" id="SSF54909">
    <property type="entry name" value="Dimeric alpha+beta barrel"/>
    <property type="match status" value="1"/>
</dbReference>
<dbReference type="PRINTS" id="PR00033">
    <property type="entry name" value="HTHASNC"/>
</dbReference>
<dbReference type="SMART" id="SM00344">
    <property type="entry name" value="HTH_ASNC"/>
    <property type="match status" value="1"/>
</dbReference>
<dbReference type="RefSeq" id="WP_100414558.1">
    <property type="nucleotide sequence ID" value="NZ_PGEZ01000001.1"/>
</dbReference>
<keyword evidence="2 5" id="KW-0238">DNA-binding</keyword>
<dbReference type="SUPFAM" id="SSF46785">
    <property type="entry name" value="Winged helix' DNA-binding domain"/>
    <property type="match status" value="1"/>
</dbReference>
<evidence type="ECO:0000313" key="6">
    <source>
        <dbReference type="Proteomes" id="UP000230842"/>
    </source>
</evidence>
<dbReference type="OrthoDB" id="4411089at2"/>
<dbReference type="InterPro" id="IPR011008">
    <property type="entry name" value="Dimeric_a/b-barrel"/>
</dbReference>
<dbReference type="InterPro" id="IPR000485">
    <property type="entry name" value="AsnC-type_HTH_dom"/>
</dbReference>
<evidence type="ECO:0000313" key="5">
    <source>
        <dbReference type="EMBL" id="PJJ57070.1"/>
    </source>
</evidence>
<evidence type="ECO:0000259" key="4">
    <source>
        <dbReference type="PROSITE" id="PS50956"/>
    </source>
</evidence>
<dbReference type="Pfam" id="PF13412">
    <property type="entry name" value="HTH_24"/>
    <property type="match status" value="1"/>
</dbReference>
<evidence type="ECO:0000256" key="1">
    <source>
        <dbReference type="ARBA" id="ARBA00023015"/>
    </source>
</evidence>
<organism evidence="5 6">
    <name type="scientific">Mumia flava</name>
    <dbReference type="NCBI Taxonomy" id="1348852"/>
    <lineage>
        <taxon>Bacteria</taxon>
        <taxon>Bacillati</taxon>
        <taxon>Actinomycetota</taxon>
        <taxon>Actinomycetes</taxon>
        <taxon>Propionibacteriales</taxon>
        <taxon>Nocardioidaceae</taxon>
        <taxon>Mumia</taxon>
    </lineage>
</organism>
<keyword evidence="6" id="KW-1185">Reference proteome</keyword>
<dbReference type="EMBL" id="PGEZ01000001">
    <property type="protein sequence ID" value="PJJ57070.1"/>
    <property type="molecule type" value="Genomic_DNA"/>
</dbReference>